<dbReference type="CDD" id="cd04301">
    <property type="entry name" value="NAT_SF"/>
    <property type="match status" value="1"/>
</dbReference>
<dbReference type="RefSeq" id="WP_203834374.1">
    <property type="nucleotide sequence ID" value="NZ_BAAATV010000001.1"/>
</dbReference>
<evidence type="ECO:0000259" key="3">
    <source>
        <dbReference type="PROSITE" id="PS51186"/>
    </source>
</evidence>
<comment type="caution">
    <text evidence="4">The sequence shown here is derived from an EMBL/GenBank/DDBJ whole genome shotgun (WGS) entry which is preliminary data.</text>
</comment>
<gene>
    <name evidence="4" type="ORF">Ahu01nite_001680</name>
</gene>
<dbReference type="PANTHER" id="PTHR43877">
    <property type="entry name" value="AMINOALKYLPHOSPHONATE N-ACETYLTRANSFERASE-RELATED-RELATED"/>
    <property type="match status" value="1"/>
</dbReference>
<evidence type="ECO:0000313" key="4">
    <source>
        <dbReference type="EMBL" id="GIE17066.1"/>
    </source>
</evidence>
<reference evidence="4 5" key="1">
    <citation type="submission" date="2021-01" db="EMBL/GenBank/DDBJ databases">
        <title>Whole genome shotgun sequence of Actinoplanes humidus NBRC 14915.</title>
        <authorList>
            <person name="Komaki H."/>
            <person name="Tamura T."/>
        </authorList>
    </citation>
    <scope>NUCLEOTIDE SEQUENCE [LARGE SCALE GENOMIC DNA]</scope>
    <source>
        <strain evidence="4 5">NBRC 14915</strain>
    </source>
</reference>
<proteinExistence type="predicted"/>
<dbReference type="InterPro" id="IPR016181">
    <property type="entry name" value="Acyl_CoA_acyltransferase"/>
</dbReference>
<dbReference type="SUPFAM" id="SSF55729">
    <property type="entry name" value="Acyl-CoA N-acyltransferases (Nat)"/>
    <property type="match status" value="1"/>
</dbReference>
<dbReference type="EMBL" id="BOMN01000001">
    <property type="protein sequence ID" value="GIE17066.1"/>
    <property type="molecule type" value="Genomic_DNA"/>
</dbReference>
<dbReference type="PANTHER" id="PTHR43877:SF2">
    <property type="entry name" value="AMINOALKYLPHOSPHONATE N-ACETYLTRANSFERASE-RELATED"/>
    <property type="match status" value="1"/>
</dbReference>
<name>A0ABQ3ZES9_9ACTN</name>
<keyword evidence="1" id="KW-0808">Transferase</keyword>
<feature type="domain" description="N-acetyltransferase" evidence="3">
    <location>
        <begin position="3"/>
        <end position="163"/>
    </location>
</feature>
<sequence length="172" mass="18997">MDIEITPAAPEDVEALTALVNTVYADGEKGLWRDGAERTTVAEMRGLVDAGEIAVARRAGRIVGQVRIVQLEPGLGEFGMLAAEPSEQGSGIGRQLVQFAENWARAQGFPTMQCELLVPRDWEHPVKEFLRAWYTRIGYRQVSTGSIDETFPHLAPLLATECSFRVFHKDLG</sequence>
<keyword evidence="5" id="KW-1185">Reference proteome</keyword>
<dbReference type="InterPro" id="IPR050832">
    <property type="entry name" value="Bact_Acetyltransf"/>
</dbReference>
<organism evidence="4 5">
    <name type="scientific">Winogradskya humida</name>
    <dbReference type="NCBI Taxonomy" id="113566"/>
    <lineage>
        <taxon>Bacteria</taxon>
        <taxon>Bacillati</taxon>
        <taxon>Actinomycetota</taxon>
        <taxon>Actinomycetes</taxon>
        <taxon>Micromonosporales</taxon>
        <taxon>Micromonosporaceae</taxon>
        <taxon>Winogradskya</taxon>
    </lineage>
</organism>
<evidence type="ECO:0000256" key="1">
    <source>
        <dbReference type="ARBA" id="ARBA00022679"/>
    </source>
</evidence>
<dbReference type="Gene3D" id="3.40.630.30">
    <property type="match status" value="1"/>
</dbReference>
<evidence type="ECO:0000256" key="2">
    <source>
        <dbReference type="ARBA" id="ARBA00023315"/>
    </source>
</evidence>
<accession>A0ABQ3ZES9</accession>
<dbReference type="PROSITE" id="PS51186">
    <property type="entry name" value="GNAT"/>
    <property type="match status" value="1"/>
</dbReference>
<evidence type="ECO:0000313" key="5">
    <source>
        <dbReference type="Proteomes" id="UP000603200"/>
    </source>
</evidence>
<dbReference type="Proteomes" id="UP000603200">
    <property type="component" value="Unassembled WGS sequence"/>
</dbReference>
<dbReference type="Pfam" id="PF13508">
    <property type="entry name" value="Acetyltransf_7"/>
    <property type="match status" value="1"/>
</dbReference>
<protein>
    <submittedName>
        <fullName evidence="4">GNAT family N-acetyltransferase</fullName>
    </submittedName>
</protein>
<keyword evidence="2" id="KW-0012">Acyltransferase</keyword>
<dbReference type="InterPro" id="IPR000182">
    <property type="entry name" value="GNAT_dom"/>
</dbReference>